<feature type="domain" description="DUF3322" evidence="1">
    <location>
        <begin position="8"/>
        <end position="133"/>
    </location>
</feature>
<sequence>MPLKLQIPKEISKKLTTLYNRAEHLTAYLNQTEFTITIKFKRVSQKELETNFTEIRDWIEALEKSPFEVEFQEIAYRSLGRQRMPYLLTMNQEEFLRQLSKVKRFEKHLSLVDKTLLAFPQTKGLLQTRAKLLME</sequence>
<dbReference type="InterPro" id="IPR024537">
    <property type="entry name" value="DUF3322"/>
</dbReference>
<organism evidence="2">
    <name type="scientific">uncultured Sulfurovum sp</name>
    <dbReference type="NCBI Taxonomy" id="269237"/>
    <lineage>
        <taxon>Bacteria</taxon>
        <taxon>Pseudomonadati</taxon>
        <taxon>Campylobacterota</taxon>
        <taxon>Epsilonproteobacteria</taxon>
        <taxon>Campylobacterales</taxon>
        <taxon>Sulfurovaceae</taxon>
        <taxon>Sulfurovum</taxon>
        <taxon>environmental samples</taxon>
    </lineage>
</organism>
<proteinExistence type="predicted"/>
<name>A0A6S6U9T8_9BACT</name>
<reference evidence="2" key="1">
    <citation type="submission" date="2020-01" db="EMBL/GenBank/DDBJ databases">
        <authorList>
            <person name="Meier V. D."/>
            <person name="Meier V D."/>
        </authorList>
    </citation>
    <scope>NUCLEOTIDE SEQUENCE</scope>
    <source>
        <strain evidence="2">HLG_WM_MAG_02</strain>
    </source>
</reference>
<dbReference type="EMBL" id="CACVAZ010000216">
    <property type="protein sequence ID" value="CAA6827037.1"/>
    <property type="molecule type" value="Genomic_DNA"/>
</dbReference>
<evidence type="ECO:0000313" key="2">
    <source>
        <dbReference type="EMBL" id="CAA6827037.1"/>
    </source>
</evidence>
<accession>A0A6S6U9T8</accession>
<dbReference type="AlphaFoldDB" id="A0A6S6U9T8"/>
<evidence type="ECO:0000259" key="1">
    <source>
        <dbReference type="Pfam" id="PF11795"/>
    </source>
</evidence>
<gene>
    <name evidence="2" type="ORF">HELGO_WM26162</name>
</gene>
<dbReference type="Pfam" id="PF11795">
    <property type="entry name" value="DUF3322"/>
    <property type="match status" value="1"/>
</dbReference>
<protein>
    <recommendedName>
        <fullName evidence="1">DUF3322 domain-containing protein</fullName>
    </recommendedName>
</protein>